<dbReference type="InterPro" id="IPR030395">
    <property type="entry name" value="GP_PDE_dom"/>
</dbReference>
<gene>
    <name evidence="2" type="primary">SPAC4D7.02c_1</name>
    <name evidence="2" type="ORF">LOC62_04G005834</name>
</gene>
<reference evidence="2" key="1">
    <citation type="submission" date="2023-10" db="EMBL/GenBank/DDBJ databases">
        <authorList>
            <person name="Noh H."/>
        </authorList>
    </citation>
    <scope>NUCLEOTIDE SEQUENCE</scope>
    <source>
        <strain evidence="2">DUCC4014</strain>
    </source>
</reference>
<dbReference type="Proteomes" id="UP000827549">
    <property type="component" value="Chromosome 4"/>
</dbReference>
<sequence>MSEDKTIKYEIFYGVSSPWACLGAGQAYGFGRKYGLTVHLRPIVVIEANGGITLAKRPQARLDYHALDLRRTADRLGIPLVSKPKYYPLGSILIAAQAIIRVQQALGPGAKAIAFSWAIQNSLWLEEGNVYDVEHLRSLARRVGLDEELVLSAVVDNREDKSDAGVREWERNLADAEALGIFGTPNYVVNGEIFWGRDRLDDAEARIQELLAKGYRAFLASFQAAIKEGADGIESDVHITSDGVILMFHDPTLDRTTTGTGAIKTQPWKDVIEHVRTKKEPVQPIPRFEELIDLLMKPENQHVVLNIDCKMQNDPEEMFPAMAKIIESHDNWETLLAPRLILGLWHPVFIRPALAHLPRLRRYHIGLSPSLARTYFWDSCEGFSLNFAMLVGAEGQQFIADARAAGKEICVWTVNDPNEMRTAIGWGIKAVLTDKVAIFMELKNEIIQDPTKITIPGVYGYLFAWSSWRYYSTTHLWVERSQLDTMRTVCYQPGPIVKADLSGYESVIGDGSAGHEVVAAA</sequence>
<dbReference type="SUPFAM" id="SSF52833">
    <property type="entry name" value="Thioredoxin-like"/>
    <property type="match status" value="1"/>
</dbReference>
<dbReference type="PANTHER" id="PTHR43805:SF1">
    <property type="entry name" value="GP-PDE DOMAIN-CONTAINING PROTEIN"/>
    <property type="match status" value="1"/>
</dbReference>
<dbReference type="SUPFAM" id="SSF51695">
    <property type="entry name" value="PLC-like phosphodiesterases"/>
    <property type="match status" value="1"/>
</dbReference>
<organism evidence="2 3">
    <name type="scientific">Vanrija pseudolonga</name>
    <dbReference type="NCBI Taxonomy" id="143232"/>
    <lineage>
        <taxon>Eukaryota</taxon>
        <taxon>Fungi</taxon>
        <taxon>Dikarya</taxon>
        <taxon>Basidiomycota</taxon>
        <taxon>Agaricomycotina</taxon>
        <taxon>Tremellomycetes</taxon>
        <taxon>Trichosporonales</taxon>
        <taxon>Trichosporonaceae</taxon>
        <taxon>Vanrija</taxon>
    </lineage>
</organism>
<dbReference type="InterPro" id="IPR017946">
    <property type="entry name" value="PLC-like_Pdiesterase_TIM-brl"/>
</dbReference>
<evidence type="ECO:0000313" key="3">
    <source>
        <dbReference type="Proteomes" id="UP000827549"/>
    </source>
</evidence>
<dbReference type="GO" id="GO:0006629">
    <property type="term" value="P:lipid metabolic process"/>
    <property type="evidence" value="ECO:0007669"/>
    <property type="project" value="InterPro"/>
</dbReference>
<dbReference type="GO" id="GO:0016491">
    <property type="term" value="F:oxidoreductase activity"/>
    <property type="evidence" value="ECO:0007669"/>
    <property type="project" value="InterPro"/>
</dbReference>
<dbReference type="GeneID" id="87809062"/>
<dbReference type="PANTHER" id="PTHR43805">
    <property type="entry name" value="GLYCEROPHOSPHORYL DIESTER PHOSPHODIESTERASE"/>
    <property type="match status" value="1"/>
</dbReference>
<protein>
    <submittedName>
        <fullName evidence="2">Phosphatidylglycerol phospholipase C</fullName>
    </submittedName>
</protein>
<name>A0AAF0Y919_9TREE</name>
<dbReference type="Pfam" id="PF03009">
    <property type="entry name" value="GDPD"/>
    <property type="match status" value="1"/>
</dbReference>
<keyword evidence="3" id="KW-1185">Reference proteome</keyword>
<proteinExistence type="predicted"/>
<dbReference type="Pfam" id="PF01323">
    <property type="entry name" value="DSBA"/>
    <property type="match status" value="1"/>
</dbReference>
<accession>A0AAF0Y919</accession>
<dbReference type="PROSITE" id="PS51704">
    <property type="entry name" value="GP_PDE"/>
    <property type="match status" value="1"/>
</dbReference>
<dbReference type="Gene3D" id="3.20.20.190">
    <property type="entry name" value="Phosphatidylinositol (PI) phosphodiesterase"/>
    <property type="match status" value="1"/>
</dbReference>
<evidence type="ECO:0000259" key="1">
    <source>
        <dbReference type="PROSITE" id="PS51704"/>
    </source>
</evidence>
<dbReference type="InterPro" id="IPR001853">
    <property type="entry name" value="DSBA-like_thioredoxin_dom"/>
</dbReference>
<dbReference type="EMBL" id="CP086717">
    <property type="protein sequence ID" value="WOO82340.1"/>
    <property type="molecule type" value="Genomic_DNA"/>
</dbReference>
<dbReference type="GO" id="GO:0008081">
    <property type="term" value="F:phosphoric diester hydrolase activity"/>
    <property type="evidence" value="ECO:0007669"/>
    <property type="project" value="InterPro"/>
</dbReference>
<evidence type="ECO:0000313" key="2">
    <source>
        <dbReference type="EMBL" id="WOO82340.1"/>
    </source>
</evidence>
<dbReference type="Gene3D" id="3.40.30.10">
    <property type="entry name" value="Glutaredoxin"/>
    <property type="match status" value="1"/>
</dbReference>
<dbReference type="RefSeq" id="XP_062628372.1">
    <property type="nucleotide sequence ID" value="XM_062772388.1"/>
</dbReference>
<dbReference type="CDD" id="cd08570">
    <property type="entry name" value="GDPD_YPL206cp_fungi"/>
    <property type="match status" value="1"/>
</dbReference>
<dbReference type="AlphaFoldDB" id="A0AAF0Y919"/>
<dbReference type="InterPro" id="IPR036249">
    <property type="entry name" value="Thioredoxin-like_sf"/>
</dbReference>
<feature type="domain" description="GP-PDE" evidence="1">
    <location>
        <begin position="199"/>
        <end position="443"/>
    </location>
</feature>